<reference evidence="2 3" key="1">
    <citation type="submission" date="2015-01" db="EMBL/GenBank/DDBJ databases">
        <title>Draft genome of the acidophilic iron oxidizer Acidithrix ferrooxidans strain Py-F3.</title>
        <authorList>
            <person name="Poehlein A."/>
            <person name="Eisen S."/>
            <person name="Schloemann M."/>
            <person name="Johnson B.D."/>
            <person name="Daniel R."/>
            <person name="Muehling M."/>
        </authorList>
    </citation>
    <scope>NUCLEOTIDE SEQUENCE [LARGE SCALE GENOMIC DNA]</scope>
    <source>
        <strain evidence="2 3">Py-F3</strain>
    </source>
</reference>
<evidence type="ECO:0000313" key="3">
    <source>
        <dbReference type="Proteomes" id="UP000032360"/>
    </source>
</evidence>
<protein>
    <submittedName>
        <fullName evidence="2">Uncharacterized protein</fullName>
    </submittedName>
</protein>
<name>A0A0D8HE08_9ACTN</name>
<organism evidence="2 3">
    <name type="scientific">Acidithrix ferrooxidans</name>
    <dbReference type="NCBI Taxonomy" id="1280514"/>
    <lineage>
        <taxon>Bacteria</taxon>
        <taxon>Bacillati</taxon>
        <taxon>Actinomycetota</taxon>
        <taxon>Acidimicrobiia</taxon>
        <taxon>Acidimicrobiales</taxon>
        <taxon>Acidimicrobiaceae</taxon>
        <taxon>Acidithrix</taxon>
    </lineage>
</organism>
<evidence type="ECO:0000256" key="1">
    <source>
        <dbReference type="SAM" id="MobiDB-lite"/>
    </source>
</evidence>
<dbReference type="Proteomes" id="UP000032360">
    <property type="component" value="Unassembled WGS sequence"/>
</dbReference>
<dbReference type="InterPro" id="IPR025103">
    <property type="entry name" value="DUF4011"/>
</dbReference>
<feature type="region of interest" description="Disordered" evidence="1">
    <location>
        <begin position="183"/>
        <end position="202"/>
    </location>
</feature>
<proteinExistence type="predicted"/>
<accession>A0A0D8HE08</accession>
<dbReference type="STRING" id="1280514.AXFE_31290"/>
<comment type="caution">
    <text evidence="2">The sequence shown here is derived from an EMBL/GenBank/DDBJ whole genome shotgun (WGS) entry which is preliminary data.</text>
</comment>
<gene>
    <name evidence="2" type="ORF">AXFE_31290</name>
</gene>
<evidence type="ECO:0000313" key="2">
    <source>
        <dbReference type="EMBL" id="KJF16017.1"/>
    </source>
</evidence>
<dbReference type="RefSeq" id="WP_052606803.1">
    <property type="nucleotide sequence ID" value="NZ_JXYS01000103.1"/>
</dbReference>
<dbReference type="OrthoDB" id="9757917at2"/>
<dbReference type="AlphaFoldDB" id="A0A0D8HE08"/>
<keyword evidence="3" id="KW-1185">Reference proteome</keyword>
<sequence length="227" mass="25002">MLSNWFGDTARQIAARRVRTINAKASENFQEKGLQTLYLAWEMATWNNPNSEATLAAPVLLRRVALKPKNSIEDDFEVEQAEEWKINPSLLHMLKTEYKIDTASIDLLNVNEDNSDSIDSNPLFEGLSKACVEIAGFAIKPRIVIGNFSYAKLPMVLDLESSLDALVASDLISSLAGDSNSLESLRGRHPKVTLPDPDRQPPQDEFLVLDADASQSYVINAVVGGAD</sequence>
<dbReference type="EMBL" id="JXYS01000103">
    <property type="protein sequence ID" value="KJF16017.1"/>
    <property type="molecule type" value="Genomic_DNA"/>
</dbReference>
<dbReference type="Pfam" id="PF13195">
    <property type="entry name" value="DUF4011"/>
    <property type="match status" value="1"/>
</dbReference>